<organism evidence="4 5">
    <name type="scientific">Histidinibacterium aquaticum</name>
    <dbReference type="NCBI Taxonomy" id="2613962"/>
    <lineage>
        <taxon>Bacteria</taxon>
        <taxon>Pseudomonadati</taxon>
        <taxon>Pseudomonadota</taxon>
        <taxon>Alphaproteobacteria</taxon>
        <taxon>Rhodobacterales</taxon>
        <taxon>Paracoccaceae</taxon>
        <taxon>Histidinibacterium</taxon>
    </lineage>
</organism>
<feature type="domain" description="DUF4174" evidence="3">
    <location>
        <begin position="57"/>
        <end position="158"/>
    </location>
</feature>
<evidence type="ECO:0000259" key="3">
    <source>
        <dbReference type="Pfam" id="PF13778"/>
    </source>
</evidence>
<comment type="caution">
    <text evidence="4">The sequence shown here is derived from an EMBL/GenBank/DDBJ whole genome shotgun (WGS) entry which is preliminary data.</text>
</comment>
<name>A0A5J5GQT4_9RHOB</name>
<feature type="chain" id="PRO_5023830313" evidence="2">
    <location>
        <begin position="19"/>
        <end position="163"/>
    </location>
</feature>
<keyword evidence="5" id="KW-1185">Reference proteome</keyword>
<evidence type="ECO:0000313" key="4">
    <source>
        <dbReference type="EMBL" id="KAA9009918.1"/>
    </source>
</evidence>
<evidence type="ECO:0000256" key="2">
    <source>
        <dbReference type="SAM" id="SignalP"/>
    </source>
</evidence>
<accession>A0A5J5GQT4</accession>
<dbReference type="Pfam" id="PF13778">
    <property type="entry name" value="DUF4174"/>
    <property type="match status" value="1"/>
</dbReference>
<dbReference type="RefSeq" id="WP_150443403.1">
    <property type="nucleotide sequence ID" value="NZ_VYQE01000001.1"/>
</dbReference>
<feature type="signal peptide" evidence="2">
    <location>
        <begin position="1"/>
        <end position="18"/>
    </location>
</feature>
<sequence length="163" mass="18588">MIRFVLALALLSAAPVLAQETASSTMQTTDAEPDPMTALDRWRAAPTTVFDAAEISLDDFMWEARPIVVFADSPNDPNFRRQMQLIENRPEDLAERDVLVVTDTDPSAESDIRQRLRPRGFMLALIGKDGQVKLRKPLPWDVRELSRSIDKMPLRQQEIDDRR</sequence>
<dbReference type="Proteomes" id="UP000326554">
    <property type="component" value="Unassembled WGS sequence"/>
</dbReference>
<gene>
    <name evidence="4" type="ORF">F3S47_01220</name>
</gene>
<proteinExistence type="predicted"/>
<dbReference type="EMBL" id="VYQE01000001">
    <property type="protein sequence ID" value="KAA9009918.1"/>
    <property type="molecule type" value="Genomic_DNA"/>
</dbReference>
<evidence type="ECO:0000313" key="5">
    <source>
        <dbReference type="Proteomes" id="UP000326554"/>
    </source>
</evidence>
<protein>
    <submittedName>
        <fullName evidence="4">DUF4174 domain-containing protein</fullName>
    </submittedName>
</protein>
<dbReference type="AlphaFoldDB" id="A0A5J5GQT4"/>
<keyword evidence="1 2" id="KW-0732">Signal</keyword>
<evidence type="ECO:0000256" key="1">
    <source>
        <dbReference type="ARBA" id="ARBA00022729"/>
    </source>
</evidence>
<reference evidence="4 5" key="1">
    <citation type="submission" date="2019-09" db="EMBL/GenBank/DDBJ databases">
        <authorList>
            <person name="Park J.-S."/>
            <person name="Choi H.-J."/>
        </authorList>
    </citation>
    <scope>NUCLEOTIDE SEQUENCE [LARGE SCALE GENOMIC DNA]</scope>
    <source>
        <strain evidence="4 5">176SS1-4</strain>
    </source>
</reference>
<dbReference type="InterPro" id="IPR025232">
    <property type="entry name" value="DUF4174"/>
</dbReference>